<dbReference type="AlphaFoldDB" id="A0A1I1JNQ4"/>
<evidence type="ECO:0000256" key="13">
    <source>
        <dbReference type="ARBA" id="ARBA00023098"/>
    </source>
</evidence>
<comment type="cofactor">
    <cofactor evidence="2">
        <name>Mn(2+)</name>
        <dbReference type="ChEBI" id="CHEBI:29035"/>
    </cofactor>
</comment>
<reference evidence="20 21" key="1">
    <citation type="submission" date="2016-10" db="EMBL/GenBank/DDBJ databases">
        <authorList>
            <person name="de Groot N.N."/>
        </authorList>
    </citation>
    <scope>NUCLEOTIDE SEQUENCE [LARGE SCALE GENOMIC DNA]</scope>
    <source>
        <strain evidence="20 21">DSM 29619</strain>
    </source>
</reference>
<keyword evidence="21" id="KW-1185">Reference proteome</keyword>
<comment type="catalytic activity">
    <reaction evidence="1">
        <text>a CDP-1,2-diacyl-sn-glycerol + choline = a 1,2-diacyl-sn-glycero-3-phosphocholine + CMP + H(+)</text>
        <dbReference type="Rhea" id="RHEA:14597"/>
        <dbReference type="ChEBI" id="CHEBI:15354"/>
        <dbReference type="ChEBI" id="CHEBI:15378"/>
        <dbReference type="ChEBI" id="CHEBI:57643"/>
        <dbReference type="ChEBI" id="CHEBI:58332"/>
        <dbReference type="ChEBI" id="CHEBI:60377"/>
        <dbReference type="EC" id="2.7.8.24"/>
    </reaction>
</comment>
<proteinExistence type="inferred from homology"/>
<gene>
    <name evidence="20" type="ORF">SAMN05421762_1131</name>
</gene>
<evidence type="ECO:0000256" key="7">
    <source>
        <dbReference type="ARBA" id="ARBA00022475"/>
    </source>
</evidence>
<evidence type="ECO:0000256" key="1">
    <source>
        <dbReference type="ARBA" id="ARBA00000958"/>
    </source>
</evidence>
<dbReference type="EMBL" id="FOLX01000001">
    <property type="protein sequence ID" value="SFC50259.1"/>
    <property type="molecule type" value="Genomic_DNA"/>
</dbReference>
<evidence type="ECO:0000256" key="3">
    <source>
        <dbReference type="ARBA" id="ARBA00004429"/>
    </source>
</evidence>
<evidence type="ECO:0000256" key="17">
    <source>
        <dbReference type="ARBA" id="ARBA00023264"/>
    </source>
</evidence>
<dbReference type="GO" id="GO:0008654">
    <property type="term" value="P:phospholipid biosynthetic process"/>
    <property type="evidence" value="ECO:0007669"/>
    <property type="project" value="UniProtKB-KW"/>
</dbReference>
<accession>A0A1I1JNQ4</accession>
<dbReference type="EC" id="2.7.8.24" evidence="5"/>
<evidence type="ECO:0000256" key="6">
    <source>
        <dbReference type="ARBA" id="ARBA00015623"/>
    </source>
</evidence>
<organism evidence="20 21">
    <name type="scientific">Pseudooceanicola nitratireducens</name>
    <dbReference type="NCBI Taxonomy" id="517719"/>
    <lineage>
        <taxon>Bacteria</taxon>
        <taxon>Pseudomonadati</taxon>
        <taxon>Pseudomonadota</taxon>
        <taxon>Alphaproteobacteria</taxon>
        <taxon>Rhodobacterales</taxon>
        <taxon>Paracoccaceae</taxon>
        <taxon>Pseudooceanicola</taxon>
    </lineage>
</organism>
<evidence type="ECO:0000256" key="18">
    <source>
        <dbReference type="ARBA" id="ARBA00033321"/>
    </source>
</evidence>
<feature type="transmembrane region" description="Helical" evidence="19">
    <location>
        <begin position="171"/>
        <end position="190"/>
    </location>
</feature>
<keyword evidence="17" id="KW-1208">Phospholipid metabolism</keyword>
<dbReference type="Gene3D" id="1.20.120.1760">
    <property type="match status" value="1"/>
</dbReference>
<dbReference type="GO" id="GO:0005886">
    <property type="term" value="C:plasma membrane"/>
    <property type="evidence" value="ECO:0007669"/>
    <property type="project" value="UniProtKB-SubCell"/>
</dbReference>
<evidence type="ECO:0000256" key="10">
    <source>
        <dbReference type="ARBA" id="ARBA00022679"/>
    </source>
</evidence>
<dbReference type="RefSeq" id="WP_244525526.1">
    <property type="nucleotide sequence ID" value="NZ_CP051251.1"/>
</dbReference>
<evidence type="ECO:0000256" key="2">
    <source>
        <dbReference type="ARBA" id="ARBA00001936"/>
    </source>
</evidence>
<comment type="similarity">
    <text evidence="4">Belongs to the CDP-alcohol phosphatidyltransferase class-I family.</text>
</comment>
<dbReference type="PIRSF" id="PIRSF000851">
    <property type="entry name" value="PcS"/>
    <property type="match status" value="1"/>
</dbReference>
<evidence type="ECO:0000313" key="20">
    <source>
        <dbReference type="EMBL" id="SFC50259.1"/>
    </source>
</evidence>
<keyword evidence="16" id="KW-0464">Manganese</keyword>
<dbReference type="STRING" id="517719.SAMN05421762_1131"/>
<feature type="transmembrane region" description="Helical" evidence="19">
    <location>
        <begin position="89"/>
        <end position="107"/>
    </location>
</feature>
<protein>
    <recommendedName>
        <fullName evidence="6">Phosphatidylcholine synthase</fullName>
        <ecNumber evidence="5">2.7.8.24</ecNumber>
    </recommendedName>
    <alternativeName>
        <fullName evidence="18">CDP-diglyceride-choline O-phosphatidyltransferase</fullName>
    </alternativeName>
</protein>
<evidence type="ECO:0000256" key="12">
    <source>
        <dbReference type="ARBA" id="ARBA00022989"/>
    </source>
</evidence>
<keyword evidence="15" id="KW-0594">Phospholipid biosynthesis</keyword>
<evidence type="ECO:0000256" key="9">
    <source>
        <dbReference type="ARBA" id="ARBA00022519"/>
    </source>
</evidence>
<evidence type="ECO:0000256" key="8">
    <source>
        <dbReference type="ARBA" id="ARBA00022516"/>
    </source>
</evidence>
<evidence type="ECO:0000256" key="4">
    <source>
        <dbReference type="ARBA" id="ARBA00010441"/>
    </source>
</evidence>
<comment type="subcellular location">
    <subcellularLocation>
        <location evidence="3">Cell inner membrane</location>
        <topology evidence="3">Multi-pass membrane protein</topology>
    </subcellularLocation>
</comment>
<keyword evidence="9" id="KW-0997">Cell inner membrane</keyword>
<keyword evidence="12 19" id="KW-1133">Transmembrane helix</keyword>
<evidence type="ECO:0000256" key="5">
    <source>
        <dbReference type="ARBA" id="ARBA00013195"/>
    </source>
</evidence>
<keyword evidence="13" id="KW-0443">Lipid metabolism</keyword>
<sequence>MVHLLTGSGAVLAMLALIAAVSGDWAVMFLWLVAALAVDGIDGPLARKYDVSRTAAKIDGVLLDLIVDFLTYVFVPGYALFASGLVPGVWAWVVLIGIVFPSVLYFAGDWMKTTDKSFHGFPGCWNMVVLVIFAITPPVWVIVLLVAVLAPAMFLPLRFVHPVRTKRWRGVTLPVALIWLGSAAAAAWQGFYAGDLVQAALVGSSLYLLGVGLVQQGLDRLG</sequence>
<evidence type="ECO:0000313" key="21">
    <source>
        <dbReference type="Proteomes" id="UP000231644"/>
    </source>
</evidence>
<keyword evidence="14 19" id="KW-0472">Membrane</keyword>
<evidence type="ECO:0000256" key="11">
    <source>
        <dbReference type="ARBA" id="ARBA00022692"/>
    </source>
</evidence>
<keyword evidence="8" id="KW-0444">Lipid biosynthesis</keyword>
<evidence type="ECO:0000256" key="16">
    <source>
        <dbReference type="ARBA" id="ARBA00023211"/>
    </source>
</evidence>
<evidence type="ECO:0000256" key="19">
    <source>
        <dbReference type="SAM" id="Phobius"/>
    </source>
</evidence>
<evidence type="ECO:0000256" key="14">
    <source>
        <dbReference type="ARBA" id="ARBA00023136"/>
    </source>
</evidence>
<name>A0A1I1JNQ4_9RHOB</name>
<feature type="transmembrane region" description="Helical" evidence="19">
    <location>
        <begin position="127"/>
        <end position="150"/>
    </location>
</feature>
<feature type="transmembrane region" description="Helical" evidence="19">
    <location>
        <begin position="61"/>
        <end position="82"/>
    </location>
</feature>
<keyword evidence="10" id="KW-0808">Transferase</keyword>
<dbReference type="InterPro" id="IPR026027">
    <property type="entry name" value="PcS"/>
</dbReference>
<evidence type="ECO:0000256" key="15">
    <source>
        <dbReference type="ARBA" id="ARBA00023209"/>
    </source>
</evidence>
<dbReference type="InterPro" id="IPR043130">
    <property type="entry name" value="CDP-OH_PTrfase_TM_dom"/>
</dbReference>
<feature type="transmembrane region" description="Helical" evidence="19">
    <location>
        <begin position="196"/>
        <end position="214"/>
    </location>
</feature>
<dbReference type="GO" id="GO:0050520">
    <property type="term" value="F:phosphatidylcholine synthase activity"/>
    <property type="evidence" value="ECO:0007669"/>
    <property type="project" value="UniProtKB-EC"/>
</dbReference>
<keyword evidence="11 19" id="KW-0812">Transmembrane</keyword>
<dbReference type="Proteomes" id="UP000231644">
    <property type="component" value="Unassembled WGS sequence"/>
</dbReference>
<keyword evidence="7" id="KW-1003">Cell membrane</keyword>